<feature type="domain" description="STAS" evidence="1">
    <location>
        <begin position="1"/>
        <end position="89"/>
    </location>
</feature>
<sequence length="89" mass="9509">MHLSGEVDLSTHDRLAAVLDGAATPGRDLVIDCTNLTFIDVRGISIMVRTARVIGDAQLRVKGVHGAVAVLIDVLDLTRAVPNLRQDPI</sequence>
<dbReference type="InterPro" id="IPR058548">
    <property type="entry name" value="MlaB-like_STAS"/>
</dbReference>
<reference evidence="2 3" key="1">
    <citation type="submission" date="2020-04" db="EMBL/GenBank/DDBJ databases">
        <authorList>
            <person name="Klaysubun C."/>
            <person name="Duangmal K."/>
            <person name="Lipun K."/>
        </authorList>
    </citation>
    <scope>NUCLEOTIDE SEQUENCE [LARGE SCALE GENOMIC DNA]</scope>
    <source>
        <strain evidence="2 3">DSM 45300</strain>
    </source>
</reference>
<dbReference type="SUPFAM" id="SSF52091">
    <property type="entry name" value="SpoIIaa-like"/>
    <property type="match status" value="1"/>
</dbReference>
<keyword evidence="3" id="KW-1185">Reference proteome</keyword>
<dbReference type="RefSeq" id="WP_169412340.1">
    <property type="nucleotide sequence ID" value="NZ_JAAXKZ010000026.1"/>
</dbReference>
<evidence type="ECO:0000259" key="1">
    <source>
        <dbReference type="PROSITE" id="PS50801"/>
    </source>
</evidence>
<dbReference type="Pfam" id="PF13466">
    <property type="entry name" value="STAS_2"/>
    <property type="match status" value="1"/>
</dbReference>
<comment type="caution">
    <text evidence="2">The sequence shown here is derived from an EMBL/GenBank/DDBJ whole genome shotgun (WGS) entry which is preliminary data.</text>
</comment>
<dbReference type="PROSITE" id="PS50801">
    <property type="entry name" value="STAS"/>
    <property type="match status" value="1"/>
</dbReference>
<dbReference type="InterPro" id="IPR036513">
    <property type="entry name" value="STAS_dom_sf"/>
</dbReference>
<dbReference type="EMBL" id="JAAXKZ010000026">
    <property type="protein sequence ID" value="NMH91849.1"/>
    <property type="molecule type" value="Genomic_DNA"/>
</dbReference>
<protein>
    <submittedName>
        <fullName evidence="2">STAS domain-containing protein</fullName>
    </submittedName>
</protein>
<evidence type="ECO:0000313" key="3">
    <source>
        <dbReference type="Proteomes" id="UP000586918"/>
    </source>
</evidence>
<gene>
    <name evidence="2" type="ORF">HF519_09710</name>
</gene>
<dbReference type="CDD" id="cd07043">
    <property type="entry name" value="STAS_anti-anti-sigma_factors"/>
    <property type="match status" value="1"/>
</dbReference>
<evidence type="ECO:0000313" key="2">
    <source>
        <dbReference type="EMBL" id="NMH91849.1"/>
    </source>
</evidence>
<dbReference type="Gene3D" id="3.30.750.24">
    <property type="entry name" value="STAS domain"/>
    <property type="match status" value="1"/>
</dbReference>
<dbReference type="AlphaFoldDB" id="A0A848DH25"/>
<accession>A0A848DH25</accession>
<dbReference type="InterPro" id="IPR002645">
    <property type="entry name" value="STAS_dom"/>
</dbReference>
<name>A0A848DH25_9PSEU</name>
<proteinExistence type="predicted"/>
<organism evidence="2 3">
    <name type="scientific">Pseudonocardia bannensis</name>
    <dbReference type="NCBI Taxonomy" id="630973"/>
    <lineage>
        <taxon>Bacteria</taxon>
        <taxon>Bacillati</taxon>
        <taxon>Actinomycetota</taxon>
        <taxon>Actinomycetes</taxon>
        <taxon>Pseudonocardiales</taxon>
        <taxon>Pseudonocardiaceae</taxon>
        <taxon>Pseudonocardia</taxon>
    </lineage>
</organism>
<dbReference type="Proteomes" id="UP000586918">
    <property type="component" value="Unassembled WGS sequence"/>
</dbReference>